<gene>
    <name evidence="2" type="ORF">CPEL01642_LOCUS8525</name>
</gene>
<protein>
    <submittedName>
        <fullName evidence="2">Uncharacterized protein</fullName>
    </submittedName>
</protein>
<proteinExistence type="predicted"/>
<feature type="region of interest" description="Disordered" evidence="1">
    <location>
        <begin position="1"/>
        <end position="40"/>
    </location>
</feature>
<sequence>MMDTHIFDDVPGDRDRDRNRNRSRCATGRSEEATYRSDGKTTANLHQAKLVFGQTMSIASSKGTTATLPLIMPQMAEATKPRANTPTQSEQIVKRAERIHQIVDQERPVQLNISFGYSRVKVTLAVRMKEVMLTSKRTMWSGQEKASMIARTSHLNTVDAAKDLNTLKGYERISSRQMAQGGG</sequence>
<feature type="compositionally biased region" description="Basic and acidic residues" evidence="1">
    <location>
        <begin position="1"/>
        <end position="20"/>
    </location>
</feature>
<feature type="compositionally biased region" description="Basic and acidic residues" evidence="1">
    <location>
        <begin position="29"/>
        <end position="39"/>
    </location>
</feature>
<reference evidence="2" key="1">
    <citation type="submission" date="2021-01" db="EMBL/GenBank/DDBJ databases">
        <authorList>
            <person name="Corre E."/>
            <person name="Pelletier E."/>
            <person name="Niang G."/>
            <person name="Scheremetjew M."/>
            <person name="Finn R."/>
            <person name="Kale V."/>
            <person name="Holt S."/>
            <person name="Cochrane G."/>
            <person name="Meng A."/>
            <person name="Brown T."/>
            <person name="Cohen L."/>
        </authorList>
    </citation>
    <scope>NUCLEOTIDE SEQUENCE</scope>
    <source>
        <strain evidence="2">PLY182g</strain>
    </source>
</reference>
<organism evidence="2">
    <name type="scientific">Coccolithus braarudii</name>
    <dbReference type="NCBI Taxonomy" id="221442"/>
    <lineage>
        <taxon>Eukaryota</taxon>
        <taxon>Haptista</taxon>
        <taxon>Haptophyta</taxon>
        <taxon>Prymnesiophyceae</taxon>
        <taxon>Coccolithales</taxon>
        <taxon>Coccolithaceae</taxon>
        <taxon>Coccolithus</taxon>
    </lineage>
</organism>
<dbReference type="EMBL" id="HBEY01017619">
    <property type="protein sequence ID" value="CAD8605190.1"/>
    <property type="molecule type" value="Transcribed_RNA"/>
</dbReference>
<evidence type="ECO:0000256" key="1">
    <source>
        <dbReference type="SAM" id="MobiDB-lite"/>
    </source>
</evidence>
<name>A0A7S0L8V6_9EUKA</name>
<accession>A0A7S0L8V6</accession>
<dbReference type="AlphaFoldDB" id="A0A7S0L8V6"/>
<evidence type="ECO:0000313" key="2">
    <source>
        <dbReference type="EMBL" id="CAD8605190.1"/>
    </source>
</evidence>